<sequence>MGHKNYHLAFEPGKVRQDKYKEREQKERVGSTGVRRYKNVVLSFNLASSQQSSVAMDTVSIEKDLMTLWKQEQQGNSAVIEYRTLLKWSRSRRVRRVFAQNKKCKDIFVFTCGAISTCCGFSSQLVPTEILQLYFRRAFSPNVFADAIETTTVGLINALFMDG</sequence>
<dbReference type="EMBL" id="UXUI01009066">
    <property type="protein sequence ID" value="VDD92983.1"/>
    <property type="molecule type" value="Genomic_DNA"/>
</dbReference>
<dbReference type="AlphaFoldDB" id="A0A0N4VCF6"/>
<evidence type="ECO:0000313" key="2">
    <source>
        <dbReference type="Proteomes" id="UP000274131"/>
    </source>
</evidence>
<gene>
    <name evidence="1" type="ORF">EVEC_LOCUS7734</name>
</gene>
<keyword evidence="2" id="KW-1185">Reference proteome</keyword>
<dbReference type="WBParaSite" id="EVEC_0000825001-mRNA-1">
    <property type="protein sequence ID" value="EVEC_0000825001-mRNA-1"/>
    <property type="gene ID" value="EVEC_0000825001"/>
</dbReference>
<reference evidence="1 2" key="2">
    <citation type="submission" date="2018-10" db="EMBL/GenBank/DDBJ databases">
        <authorList>
            <consortium name="Pathogen Informatics"/>
        </authorList>
    </citation>
    <scope>NUCLEOTIDE SEQUENCE [LARGE SCALE GENOMIC DNA]</scope>
</reference>
<proteinExistence type="predicted"/>
<name>A0A0N4VCF6_ENTVE</name>
<accession>A0A0N4VCF6</accession>
<evidence type="ECO:0000313" key="1">
    <source>
        <dbReference type="EMBL" id="VDD92983.1"/>
    </source>
</evidence>
<organism evidence="3">
    <name type="scientific">Enterobius vermicularis</name>
    <name type="common">Human pinworm</name>
    <dbReference type="NCBI Taxonomy" id="51028"/>
    <lineage>
        <taxon>Eukaryota</taxon>
        <taxon>Metazoa</taxon>
        <taxon>Ecdysozoa</taxon>
        <taxon>Nematoda</taxon>
        <taxon>Chromadorea</taxon>
        <taxon>Rhabditida</taxon>
        <taxon>Spirurina</taxon>
        <taxon>Oxyuridomorpha</taxon>
        <taxon>Oxyuroidea</taxon>
        <taxon>Oxyuridae</taxon>
        <taxon>Enterobius</taxon>
    </lineage>
</organism>
<evidence type="ECO:0000313" key="3">
    <source>
        <dbReference type="WBParaSite" id="EVEC_0000825001-mRNA-1"/>
    </source>
</evidence>
<dbReference type="Proteomes" id="UP000274131">
    <property type="component" value="Unassembled WGS sequence"/>
</dbReference>
<protein>
    <submittedName>
        <fullName evidence="3">Na_Ca_ex domain-containing protein</fullName>
    </submittedName>
</protein>
<reference evidence="3" key="1">
    <citation type="submission" date="2017-02" db="UniProtKB">
        <authorList>
            <consortium name="WormBaseParasite"/>
        </authorList>
    </citation>
    <scope>IDENTIFICATION</scope>
</reference>